<keyword evidence="2" id="KW-1185">Reference proteome</keyword>
<sequence length="889" mass="99586">MVQVLSAKVKNVISSDTVILVPSKTTQFPVPERMLTLSYVKPGNSFESKEFVRNLLIGKEIKFKVNFKHPTTGKEFGDIQSPIFTSLTEYLVERGIVELKDNIDETDFTDNLLDLQQKAKLKNAGIWGSSPKIELVEVDESIITKSQKNSISTIVEKVINGDRIIGRILVNKSQHISTPLLLAGIKCPRTDDINQSKNLILVANQAKQFVEEKLLTTKDTIKIKIVGESQNGIPIALLEHPSGNNIHEKMLEKGYGEIVDWQSTLIGSQTMSILRRAEQTAKALGKGIYDTGKTISNPAISGKITAKHLRPGLTVDNVVVSRVLQADTLNVKLPSGEEKTVQLASLRSPKQNDSTITTNQQYQLALVNSAREFVRQQVAGKTVSMYIDGFRTENKDLGLESRFTVSIKVGQNDLSEMILNKGWATVIKHNKQTIDERSLNWDKLVEIEEHQKKSGKHGIYFKGDISKVLTVGTRIVDASENLSRSKSFFSNFKQKGRISGGYHVEFIPSVNRVKLFNPKEGLKLTLILGGLANEKSEFSEKGLEFMNSKFLQKNVEFDIYDLDKIGGFIGNLYLNANSLKPVQVNLLENGFVKTHDIAVGSNSFENDFVKAEESAKNAKKGLWSKDQVATVTSAFKEVSIAKPSFHDIEVTYIDSNGVIYYQQLDSSTKNKFATFKQDFDDFHQQNPSATSTSYDLPFNLTKPPKKNDLVSVKLQDNGKYYRGKILSFDKSSNLYEVRHLDYGNVDEVPLSSLRVLPTFFSIQTSPVFSHSCKLRFVKLPPTKPVNYLNDALDLLDELTFEKTLVINALPLSNDIAEFDVILYDSQESLKDSSYTINRKLVEEGMAIVDDSIKSDDPLFIELKKVQSKAIEGHKGCWKYGKVSYDEEEL</sequence>
<evidence type="ECO:0000313" key="1">
    <source>
        <dbReference type="EMBL" id="CAH6722301.1"/>
    </source>
</evidence>
<dbReference type="EMBL" id="CALSDN010000009">
    <property type="protein sequence ID" value="CAH6722301.1"/>
    <property type="molecule type" value="Genomic_DNA"/>
</dbReference>
<dbReference type="Proteomes" id="UP001152531">
    <property type="component" value="Unassembled WGS sequence"/>
</dbReference>
<organism evidence="1 2">
    <name type="scientific">[Candida] jaroonii</name>
    <dbReference type="NCBI Taxonomy" id="467808"/>
    <lineage>
        <taxon>Eukaryota</taxon>
        <taxon>Fungi</taxon>
        <taxon>Dikarya</taxon>
        <taxon>Ascomycota</taxon>
        <taxon>Saccharomycotina</taxon>
        <taxon>Pichiomycetes</taxon>
        <taxon>Debaryomycetaceae</taxon>
        <taxon>Yamadazyma</taxon>
    </lineage>
</organism>
<accession>A0ACA9YBT9</accession>
<evidence type="ECO:0000313" key="2">
    <source>
        <dbReference type="Proteomes" id="UP001152531"/>
    </source>
</evidence>
<name>A0ACA9YBT9_9ASCO</name>
<reference evidence="1" key="1">
    <citation type="submission" date="2022-06" db="EMBL/GenBank/DDBJ databases">
        <authorList>
            <person name="Legras J.-L."/>
            <person name="Devillers H."/>
            <person name="Grondin C."/>
        </authorList>
    </citation>
    <scope>NUCLEOTIDE SEQUENCE</scope>
    <source>
        <strain evidence="1">CLIB 1444</strain>
    </source>
</reference>
<comment type="caution">
    <text evidence="1">The sequence shown here is derived from an EMBL/GenBank/DDBJ whole genome shotgun (WGS) entry which is preliminary data.</text>
</comment>
<gene>
    <name evidence="1" type="ORF">CLIB1444_09S00540</name>
</gene>
<protein>
    <submittedName>
        <fullName evidence="1">Staphylococcal nuclease domain-containing protein 1</fullName>
    </submittedName>
</protein>
<proteinExistence type="predicted"/>